<protein>
    <submittedName>
        <fullName evidence="2">Uncharacterized protein</fullName>
    </submittedName>
</protein>
<proteinExistence type="predicted"/>
<gene>
    <name evidence="2" type="ORF">JR316_002278</name>
</gene>
<evidence type="ECO:0000256" key="1">
    <source>
        <dbReference type="SAM" id="MobiDB-lite"/>
    </source>
</evidence>
<organism evidence="2">
    <name type="scientific">Psilocybe cubensis</name>
    <name type="common">Psychedelic mushroom</name>
    <name type="synonym">Stropharia cubensis</name>
    <dbReference type="NCBI Taxonomy" id="181762"/>
    <lineage>
        <taxon>Eukaryota</taxon>
        <taxon>Fungi</taxon>
        <taxon>Dikarya</taxon>
        <taxon>Basidiomycota</taxon>
        <taxon>Agaricomycotina</taxon>
        <taxon>Agaricomycetes</taxon>
        <taxon>Agaricomycetidae</taxon>
        <taxon>Agaricales</taxon>
        <taxon>Agaricineae</taxon>
        <taxon>Strophariaceae</taxon>
        <taxon>Psilocybe</taxon>
    </lineage>
</organism>
<comment type="caution">
    <text evidence="2">The sequence shown here is derived from an EMBL/GenBank/DDBJ whole genome shotgun (WGS) entry which is preliminary data.</text>
</comment>
<accession>A0A8H8CPE1</accession>
<dbReference type="EMBL" id="JAFIQS010000002">
    <property type="protein sequence ID" value="KAG5172775.1"/>
    <property type="molecule type" value="Genomic_DNA"/>
</dbReference>
<feature type="region of interest" description="Disordered" evidence="1">
    <location>
        <begin position="48"/>
        <end position="76"/>
    </location>
</feature>
<dbReference type="AlphaFoldDB" id="A0A8H8CPE1"/>
<reference evidence="2" key="1">
    <citation type="submission" date="2021-02" db="EMBL/GenBank/DDBJ databases">
        <title>Psilocybe cubensis genome.</title>
        <authorList>
            <person name="Mckernan K.J."/>
            <person name="Crawford S."/>
            <person name="Trippe A."/>
            <person name="Kane L.T."/>
            <person name="Mclaughlin S."/>
        </authorList>
    </citation>
    <scope>NUCLEOTIDE SEQUENCE [LARGE SCALE GENOMIC DNA]</scope>
    <source>
        <strain evidence="2">MGC-MH-2018</strain>
    </source>
</reference>
<evidence type="ECO:0000313" key="2">
    <source>
        <dbReference type="EMBL" id="KAG5172775.1"/>
    </source>
</evidence>
<sequence>MSTERMPSQDGLSIPFFNLGMNVSRSVSISATLTSRTRVYPDWLLGISRTPTLPREPTSEVVPPEDEGQGNTKRDSLVDIIHNETQQIAPDHECPMPPQMEEQDALNLVAEVARDEPIEPASIKGPKAVHFP</sequence>
<name>A0A8H8CPE1_PSICU</name>